<dbReference type="EC" id="1.5.1.28" evidence="4"/>
<name>A0A127F9W0_STEDE</name>
<feature type="domain" description="Glycerol-3-phosphate dehydrogenase NAD-dependent N-terminal" evidence="2">
    <location>
        <begin position="5"/>
        <end position="103"/>
    </location>
</feature>
<dbReference type="Gene3D" id="3.40.50.720">
    <property type="entry name" value="NAD(P)-binding Rossmann-like Domain"/>
    <property type="match status" value="1"/>
</dbReference>
<dbReference type="EMBL" id="CP011971">
    <property type="protein sequence ID" value="AMN46421.1"/>
    <property type="molecule type" value="Genomic_DNA"/>
</dbReference>
<dbReference type="RefSeq" id="WP_083536452.1">
    <property type="nucleotide sequence ID" value="NZ_CP011971.1"/>
</dbReference>
<dbReference type="STRING" id="465721.ACG33_04745"/>
<dbReference type="Pfam" id="PF02317">
    <property type="entry name" value="Octopine_DH"/>
    <property type="match status" value="1"/>
</dbReference>
<dbReference type="InterPro" id="IPR008927">
    <property type="entry name" value="6-PGluconate_DH-like_C_sf"/>
</dbReference>
<dbReference type="SUPFAM" id="SSF51735">
    <property type="entry name" value="NAD(P)-binding Rossmann-fold domains"/>
    <property type="match status" value="1"/>
</dbReference>
<sequence>MGQPITVLGAGSSGLATAAHLALSGQRVRLWNRSATTLGQALESKKILSIGAVAGRAKLEGVTTDIRDAIGNSKILMVTTPANAHIDIARLVAPHVSSSMKIILNPGRTFGALEFAHALRQLGMDRLPTIAETQTIIYTCRKLADDSVTILKLKQNVLISTLGQPEETQRLVSSLPECLRAQFVATDHWVRTSLGNVGMILHCLPTLLNVGWIECSGAEFKYYYDGITPSIAALAERLDGERLSVARHMGCEVESIIEWFRRTYAVAGNNLFECIRNNEYYRTIDAPTSLGHRYLSEDVPCGLVPLEALGTVFGLPMRITKLAIDLASNLMNVDFRAQGRNLDRLGLGANSMDEIRTLLLRSG</sequence>
<dbReference type="GO" id="GO:0047129">
    <property type="term" value="F:opine dehydrogenase activity"/>
    <property type="evidence" value="ECO:0007669"/>
    <property type="project" value="UniProtKB-EC"/>
</dbReference>
<gene>
    <name evidence="4" type="ORF">ACG33_04745</name>
</gene>
<dbReference type="Gene3D" id="1.10.1040.10">
    <property type="entry name" value="N-(1-d-carboxylethyl)-l-norvaline Dehydrogenase, domain 2"/>
    <property type="match status" value="1"/>
</dbReference>
<dbReference type="Pfam" id="PF01210">
    <property type="entry name" value="NAD_Gly3P_dh_N"/>
    <property type="match status" value="1"/>
</dbReference>
<keyword evidence="5" id="KW-1185">Reference proteome</keyword>
<dbReference type="InterPro" id="IPR003421">
    <property type="entry name" value="Opine_DH"/>
</dbReference>
<feature type="domain" description="Opine dehydrogenase" evidence="3">
    <location>
        <begin position="188"/>
        <end position="331"/>
    </location>
</feature>
<dbReference type="InterPro" id="IPR051729">
    <property type="entry name" value="Opine/Lysopine_DH"/>
</dbReference>
<dbReference type="KEGG" id="sdf:ACG33_04745"/>
<organism evidence="4 5">
    <name type="scientific">Steroidobacter denitrificans</name>
    <dbReference type="NCBI Taxonomy" id="465721"/>
    <lineage>
        <taxon>Bacteria</taxon>
        <taxon>Pseudomonadati</taxon>
        <taxon>Pseudomonadota</taxon>
        <taxon>Gammaproteobacteria</taxon>
        <taxon>Steroidobacterales</taxon>
        <taxon>Steroidobacteraceae</taxon>
        <taxon>Steroidobacter</taxon>
    </lineage>
</organism>
<dbReference type="PANTHER" id="PTHR38015">
    <property type="entry name" value="BLR6086 PROTEIN"/>
    <property type="match status" value="1"/>
</dbReference>
<evidence type="ECO:0000259" key="3">
    <source>
        <dbReference type="Pfam" id="PF02317"/>
    </source>
</evidence>
<keyword evidence="1 4" id="KW-0560">Oxidoreductase</keyword>
<dbReference type="GO" id="GO:0046168">
    <property type="term" value="P:glycerol-3-phosphate catabolic process"/>
    <property type="evidence" value="ECO:0007669"/>
    <property type="project" value="InterPro"/>
</dbReference>
<evidence type="ECO:0000256" key="1">
    <source>
        <dbReference type="ARBA" id="ARBA00023002"/>
    </source>
</evidence>
<dbReference type="PATRIC" id="fig|465721.4.peg.1012"/>
<accession>A0A127F9W0</accession>
<dbReference type="OrthoDB" id="7328149at2"/>
<dbReference type="GO" id="GO:0051287">
    <property type="term" value="F:NAD binding"/>
    <property type="evidence" value="ECO:0007669"/>
    <property type="project" value="InterPro"/>
</dbReference>
<protein>
    <submittedName>
        <fullName evidence="4">Opine dehydrogenase</fullName>
        <ecNumber evidence="4">1.5.1.28</ecNumber>
    </submittedName>
</protein>
<dbReference type="InterPro" id="IPR011128">
    <property type="entry name" value="G3P_DH_NAD-dep_N"/>
</dbReference>
<dbReference type="GO" id="GO:0016616">
    <property type="term" value="F:oxidoreductase activity, acting on the CH-OH group of donors, NAD or NADP as acceptor"/>
    <property type="evidence" value="ECO:0007669"/>
    <property type="project" value="InterPro"/>
</dbReference>
<dbReference type="Proteomes" id="UP000070250">
    <property type="component" value="Chromosome"/>
</dbReference>
<dbReference type="SUPFAM" id="SSF48179">
    <property type="entry name" value="6-phosphogluconate dehydrogenase C-terminal domain-like"/>
    <property type="match status" value="1"/>
</dbReference>
<proteinExistence type="predicted"/>
<reference evidence="4 5" key="1">
    <citation type="submission" date="2015-06" db="EMBL/GenBank/DDBJ databases">
        <title>A Comprehensive Approach to Explore the Metabolic and Phylogenetic Diversity of Bacterial Steroid Degradation in the Environment: Testosterone as an Example.</title>
        <authorList>
            <person name="Yang F.-C."/>
            <person name="Chen Y.-L."/>
            <person name="Yu C.-P."/>
            <person name="Tang S.-L."/>
            <person name="Wang P.-H."/>
            <person name="Ismail W."/>
            <person name="Wang C.-H."/>
            <person name="Yang C.-Y."/>
            <person name="Chiang Y.-R."/>
        </authorList>
    </citation>
    <scope>NUCLEOTIDE SEQUENCE [LARGE SCALE GENOMIC DNA]</scope>
    <source>
        <strain evidence="4 5">DSM 18526</strain>
    </source>
</reference>
<evidence type="ECO:0000313" key="4">
    <source>
        <dbReference type="EMBL" id="AMN46421.1"/>
    </source>
</evidence>
<evidence type="ECO:0000259" key="2">
    <source>
        <dbReference type="Pfam" id="PF01210"/>
    </source>
</evidence>
<dbReference type="PANTHER" id="PTHR38015:SF1">
    <property type="entry name" value="OPINE DEHYDROGENASE DOMAIN-CONTAINING PROTEIN"/>
    <property type="match status" value="1"/>
</dbReference>
<dbReference type="InterPro" id="IPR036291">
    <property type="entry name" value="NAD(P)-bd_dom_sf"/>
</dbReference>
<dbReference type="InterPro" id="IPR013328">
    <property type="entry name" value="6PGD_dom2"/>
</dbReference>
<dbReference type="AlphaFoldDB" id="A0A127F9W0"/>
<evidence type="ECO:0000313" key="5">
    <source>
        <dbReference type="Proteomes" id="UP000070250"/>
    </source>
</evidence>